<dbReference type="EMBL" id="VHII01000021">
    <property type="protein sequence ID" value="KAF1373396.1"/>
    <property type="molecule type" value="Genomic_DNA"/>
</dbReference>
<dbReference type="InterPro" id="IPR012919">
    <property type="entry name" value="SUN_dom"/>
</dbReference>
<organism evidence="9 10">
    <name type="scientific">Perca fluviatilis</name>
    <name type="common">European perch</name>
    <dbReference type="NCBI Taxonomy" id="8168"/>
    <lineage>
        <taxon>Eukaryota</taxon>
        <taxon>Metazoa</taxon>
        <taxon>Chordata</taxon>
        <taxon>Craniata</taxon>
        <taxon>Vertebrata</taxon>
        <taxon>Euteleostomi</taxon>
        <taxon>Actinopterygii</taxon>
        <taxon>Neopterygii</taxon>
        <taxon>Teleostei</taxon>
        <taxon>Neoteleostei</taxon>
        <taxon>Acanthomorphata</taxon>
        <taxon>Eupercaria</taxon>
        <taxon>Perciformes</taxon>
        <taxon>Percoidei</taxon>
        <taxon>Percidae</taxon>
        <taxon>Percinae</taxon>
        <taxon>Perca</taxon>
    </lineage>
</organism>
<feature type="signal peptide" evidence="7">
    <location>
        <begin position="1"/>
        <end position="19"/>
    </location>
</feature>
<evidence type="ECO:0000256" key="2">
    <source>
        <dbReference type="ARBA" id="ARBA00022989"/>
    </source>
</evidence>
<feature type="region of interest" description="Disordered" evidence="6">
    <location>
        <begin position="216"/>
        <end position="256"/>
    </location>
</feature>
<feature type="compositionally biased region" description="Low complexity" evidence="6">
    <location>
        <begin position="497"/>
        <end position="512"/>
    </location>
</feature>
<dbReference type="AlphaFoldDB" id="A0A6A5DW02"/>
<protein>
    <recommendedName>
        <fullName evidence="8">SUN domain-containing protein</fullName>
    </recommendedName>
</protein>
<dbReference type="InterPro" id="IPR045119">
    <property type="entry name" value="SUN1-5"/>
</dbReference>
<keyword evidence="4" id="KW-0472">Membrane</keyword>
<dbReference type="FunFam" id="2.60.120.260:FF:000009">
    <property type="entry name" value="SUN domain-containing protein 1 isoform X1"/>
    <property type="match status" value="1"/>
</dbReference>
<feature type="compositionally biased region" description="Low complexity" evidence="6">
    <location>
        <begin position="247"/>
        <end position="256"/>
    </location>
</feature>
<feature type="compositionally biased region" description="Polar residues" evidence="6">
    <location>
        <begin position="464"/>
        <end position="484"/>
    </location>
</feature>
<evidence type="ECO:0000259" key="8">
    <source>
        <dbReference type="PROSITE" id="PS51469"/>
    </source>
</evidence>
<evidence type="ECO:0000256" key="3">
    <source>
        <dbReference type="ARBA" id="ARBA00023054"/>
    </source>
</evidence>
<feature type="chain" id="PRO_5025537426" description="SUN domain-containing protein" evidence="7">
    <location>
        <begin position="20"/>
        <end position="892"/>
    </location>
</feature>
<comment type="subcellular location">
    <subcellularLocation>
        <location evidence="5">Nucleus inner membrane</location>
        <topology evidence="5">Single-pass type II membrane protein</topology>
    </subcellularLocation>
</comment>
<feature type="compositionally biased region" description="Polar residues" evidence="6">
    <location>
        <begin position="220"/>
        <end position="231"/>
    </location>
</feature>
<comment type="caution">
    <text evidence="9">The sequence shown here is derived from an EMBL/GenBank/DDBJ whole genome shotgun (WGS) entry which is preliminary data.</text>
</comment>
<evidence type="ECO:0000256" key="4">
    <source>
        <dbReference type="ARBA" id="ARBA00023136"/>
    </source>
</evidence>
<feature type="region of interest" description="Disordered" evidence="6">
    <location>
        <begin position="435"/>
        <end position="512"/>
    </location>
</feature>
<keyword evidence="10" id="KW-1185">Reference proteome</keyword>
<dbReference type="GO" id="GO:0034993">
    <property type="term" value="C:meiotic nuclear membrane microtubule tethering complex"/>
    <property type="evidence" value="ECO:0007669"/>
    <property type="project" value="TreeGrafter"/>
</dbReference>
<proteinExistence type="predicted"/>
<keyword evidence="7" id="KW-0732">Signal</keyword>
<accession>A0A6A5DW02</accession>
<dbReference type="PROSITE" id="PS51469">
    <property type="entry name" value="SUN"/>
    <property type="match status" value="1"/>
</dbReference>
<dbReference type="PANTHER" id="PTHR12911">
    <property type="entry name" value="SAD1/UNC-84-LIKE PROTEIN-RELATED"/>
    <property type="match status" value="1"/>
</dbReference>
<feature type="compositionally biased region" description="Basic and acidic residues" evidence="6">
    <location>
        <begin position="485"/>
        <end position="496"/>
    </location>
</feature>
<sequence>MGCTVPVLLSVIWVGLTAGVPDGPDVQVIDVLSLQDSKQSVAALEKLSAGLSALSDVYVVSTFRLPAKLGGVLLGVYSKQDNRKYLEVAVMGKINKESTMVADQSTVLADCTLIGSDGRCPKHVAQTISRVYCKDCELLDRTHVSSSKYSEPETPTVYCRDRIRKSKTGVLASLWCCVLSLLSRHLKLQKRFYLTARSGLCGVMNVREALAGQKELHPNGSLSTPALSTPTGDACQEKRRSEPDIVSSSSSASLPSSGTSCLLWLMWSAAVFTASRLSRLLHVAASAVWRLTQKVFSASGSAGRSAGKKAGDVFRRLNRRWHHKTTGLTRFPLRLLLVLLPLLLLFSSCVRLLFNRLVDLINLDRSEAALQSSSSGSRRGTNARVLVKTRVNMSAVKKVHRDITRINRCTGRQGGRRAGLKPWWRCRPLGRRWAERGAGGGAGRPGGASMRALSPPEYKRSHQSEQPVSCHQSISDASSQQQLEHLQRRLDEERQQTEQSRQQDALQQQSQTARLDQLELQLQKLAARTEEMQQRQEAATTVSPLPTTFPAAISGGVERQSHDALLAEVARLKAALEKVRRDVGGLSGCRDGCRGLDTIHHTISEQVSAQVREEVRVLVYGNQLTAAGGTSRDDAGGLQESLLQWLSRRCVSEADLQVALSSLERSVLQNISLQLKKNRAEGTGGQPVLHAAAGDAVTREDVQVMVKNALRLFSQDRTGMADYALESGGGSVLSTRCSETFETKAALLSLFGLPLWYFSQSPRAVIQPDVHPGNCWAFRGSTGFLVIRLSMKILPTAFSLEHIPKILAPSGALHSAPRDFSVYGLDDDSQEKGKLLGSFTYEEDGEALQTYAVTEENDRAFQIIEVQVLSNWGHQEYTCMYRFRVHGTPRDT</sequence>
<feature type="domain" description="SUN" evidence="8">
    <location>
        <begin position="729"/>
        <end position="890"/>
    </location>
</feature>
<name>A0A6A5DW02_PERFL</name>
<keyword evidence="1" id="KW-0812">Transmembrane</keyword>
<keyword evidence="2" id="KW-1133">Transmembrane helix</keyword>
<keyword evidence="3" id="KW-0175">Coiled coil</keyword>
<dbReference type="Proteomes" id="UP000465112">
    <property type="component" value="Chromosome 21"/>
</dbReference>
<feature type="compositionally biased region" description="Gly residues" evidence="6">
    <location>
        <begin position="437"/>
        <end position="446"/>
    </location>
</feature>
<dbReference type="PANTHER" id="PTHR12911:SF23">
    <property type="entry name" value="SUN DOMAIN-CONTAINING PROTEIN 1"/>
    <property type="match status" value="1"/>
</dbReference>
<reference evidence="9 10" key="1">
    <citation type="submission" date="2019-06" db="EMBL/GenBank/DDBJ databases">
        <title>A chromosome-scale genome assembly of the European perch, Perca fluviatilis.</title>
        <authorList>
            <person name="Roques C."/>
            <person name="Zahm M."/>
            <person name="Cabau C."/>
            <person name="Klopp C."/>
            <person name="Bouchez O."/>
            <person name="Donnadieu C."/>
            <person name="Kuhl H."/>
            <person name="Gislard M."/>
            <person name="Guendouz S."/>
            <person name="Journot L."/>
            <person name="Haffray P."/>
            <person name="Bestin A."/>
            <person name="Morvezen R."/>
            <person name="Feron R."/>
            <person name="Wen M."/>
            <person name="Jouanno E."/>
            <person name="Herpin A."/>
            <person name="Schartl M."/>
            <person name="Postlethwait J."/>
            <person name="Schaerlinger B."/>
            <person name="Chardard D."/>
            <person name="Lecocq T."/>
            <person name="Poncet C."/>
            <person name="Jaffrelo L."/>
            <person name="Lampietro C."/>
            <person name="Guiguen Y."/>
        </authorList>
    </citation>
    <scope>NUCLEOTIDE SEQUENCE [LARGE SCALE GENOMIC DNA]</scope>
    <source>
        <tissue evidence="9">Blood</tissue>
    </source>
</reference>
<dbReference type="GO" id="GO:0005637">
    <property type="term" value="C:nuclear inner membrane"/>
    <property type="evidence" value="ECO:0007669"/>
    <property type="project" value="UniProtKB-SubCell"/>
</dbReference>
<dbReference type="GO" id="GO:0043495">
    <property type="term" value="F:protein-membrane adaptor activity"/>
    <property type="evidence" value="ECO:0007669"/>
    <property type="project" value="TreeGrafter"/>
</dbReference>
<evidence type="ECO:0000256" key="5">
    <source>
        <dbReference type="ARBA" id="ARBA00037816"/>
    </source>
</evidence>
<gene>
    <name evidence="9" type="ORF">PFLUV_G00238430</name>
</gene>
<evidence type="ECO:0000256" key="1">
    <source>
        <dbReference type="ARBA" id="ARBA00022692"/>
    </source>
</evidence>
<evidence type="ECO:0000256" key="6">
    <source>
        <dbReference type="SAM" id="MobiDB-lite"/>
    </source>
</evidence>
<dbReference type="Pfam" id="PF07738">
    <property type="entry name" value="Sad1_UNC"/>
    <property type="match status" value="1"/>
</dbReference>
<evidence type="ECO:0000256" key="7">
    <source>
        <dbReference type="SAM" id="SignalP"/>
    </source>
</evidence>
<dbReference type="Gene3D" id="2.60.120.260">
    <property type="entry name" value="Galactose-binding domain-like"/>
    <property type="match status" value="1"/>
</dbReference>
<evidence type="ECO:0000313" key="10">
    <source>
        <dbReference type="Proteomes" id="UP000465112"/>
    </source>
</evidence>
<evidence type="ECO:0000313" key="9">
    <source>
        <dbReference type="EMBL" id="KAF1373396.1"/>
    </source>
</evidence>